<dbReference type="AlphaFoldDB" id="A0A7X5HTA1"/>
<dbReference type="Pfam" id="PF18146">
    <property type="entry name" value="CinA_KH"/>
    <property type="match status" value="1"/>
</dbReference>
<dbReference type="NCBIfam" id="TIGR00199">
    <property type="entry name" value="PncC_domain"/>
    <property type="match status" value="1"/>
</dbReference>
<dbReference type="InterPro" id="IPR036425">
    <property type="entry name" value="MoaB/Mog-like_dom_sf"/>
</dbReference>
<gene>
    <name evidence="1" type="primary">cinA</name>
    <name evidence="3" type="ORF">GXN74_00770</name>
</gene>
<keyword evidence="4" id="KW-1185">Reference proteome</keyword>
<protein>
    <recommendedName>
        <fullName evidence="1">Putative competence-damage inducible protein</fullName>
    </recommendedName>
</protein>
<dbReference type="InterPro" id="IPR036653">
    <property type="entry name" value="CinA-like_C"/>
</dbReference>
<accession>A0A7X5HTA1</accession>
<dbReference type="Pfam" id="PF02464">
    <property type="entry name" value="CinA"/>
    <property type="match status" value="1"/>
</dbReference>
<dbReference type="InterPro" id="IPR008135">
    <property type="entry name" value="Competence-induced_CinA"/>
</dbReference>
<dbReference type="InterPro" id="IPR008136">
    <property type="entry name" value="CinA_C"/>
</dbReference>
<dbReference type="PANTHER" id="PTHR13939:SF0">
    <property type="entry name" value="NMN AMIDOHYDROLASE-LIKE PROTEIN YFAY"/>
    <property type="match status" value="1"/>
</dbReference>
<dbReference type="NCBIfam" id="NF001813">
    <property type="entry name" value="PRK00549.1"/>
    <property type="match status" value="1"/>
</dbReference>
<dbReference type="InterPro" id="IPR041424">
    <property type="entry name" value="CinA_KH"/>
</dbReference>
<sequence length="420" mass="45353">MTDELLEKRGGEMIFVGTELLLGDILNTNAQYLSRRLADLGISCYYQTVVGDNEERLLQTIRTARERSGLVLLSGGLGPTVDDITKEVLAKALGRELHLHASSKERIEAFFRKREIVPTQNNWKQALLPEGAWALENENGTAPGVFLEDGGVLFFLLPGPPNELVPMFESGVVPVLRERARGVILSRTLKLVGIGESAAEHLVRPLMESQRNPTLAPYAKMGEVHFRMTASGATPEEAERLLDALEVELEPHVGAYVFTNRPEELEDVVVRMLGEKGWSVSFAESCTGGLLASTLVNTDGASEVFAGGVVAYGNKVKEELLGVPAETLLNHGAVSGETAEAMAEGVRRTLKTDVGVSITGIAGPGGGTPEKPVGLVHIGCSCGGRTWSVRHLFSGNRRKVRESAAKTALVTLYRTLREMS</sequence>
<dbReference type="PIRSF" id="PIRSF006728">
    <property type="entry name" value="CinA"/>
    <property type="match status" value="1"/>
</dbReference>
<reference evidence="3 4" key="1">
    <citation type="submission" date="2020-01" db="EMBL/GenBank/DDBJ databases">
        <title>Anaeroalcalibacter tamaniensis gen. nov., sp. nov., moderately halophilic strictly anaerobic fermenter bacterium from mud volcano of Taman peninsula.</title>
        <authorList>
            <person name="Frolova A."/>
            <person name="Merkel A.Y."/>
            <person name="Slobodkin A.I."/>
        </authorList>
    </citation>
    <scope>NUCLEOTIDE SEQUENCE [LARGE SCALE GENOMIC DNA]</scope>
    <source>
        <strain evidence="3 4">F-3ap</strain>
    </source>
</reference>
<dbReference type="Gene3D" id="3.40.980.10">
    <property type="entry name" value="MoaB/Mog-like domain"/>
    <property type="match status" value="1"/>
</dbReference>
<evidence type="ECO:0000259" key="2">
    <source>
        <dbReference type="SMART" id="SM00852"/>
    </source>
</evidence>
<organism evidence="3 4">
    <name type="scientific">Anaerotalea alkaliphila</name>
    <dbReference type="NCBI Taxonomy" id="2662126"/>
    <lineage>
        <taxon>Bacteria</taxon>
        <taxon>Bacillati</taxon>
        <taxon>Bacillota</taxon>
        <taxon>Clostridia</taxon>
        <taxon>Eubacteriales</taxon>
        <taxon>Anaerotalea</taxon>
    </lineage>
</organism>
<proteinExistence type="inferred from homology"/>
<dbReference type="RefSeq" id="WP_162369000.1">
    <property type="nucleotide sequence ID" value="NZ_JAAEEH010000001.1"/>
</dbReference>
<dbReference type="Gene3D" id="3.90.950.20">
    <property type="entry name" value="CinA-like"/>
    <property type="match status" value="1"/>
</dbReference>
<dbReference type="EMBL" id="JAAEEH010000001">
    <property type="protein sequence ID" value="NDL66278.1"/>
    <property type="molecule type" value="Genomic_DNA"/>
</dbReference>
<dbReference type="SUPFAM" id="SSF53218">
    <property type="entry name" value="Molybdenum cofactor biosynthesis proteins"/>
    <property type="match status" value="1"/>
</dbReference>
<comment type="caution">
    <text evidence="3">The sequence shown here is derived from an EMBL/GenBank/DDBJ whole genome shotgun (WGS) entry which is preliminary data.</text>
</comment>
<evidence type="ECO:0000313" key="3">
    <source>
        <dbReference type="EMBL" id="NDL66278.1"/>
    </source>
</evidence>
<dbReference type="HAMAP" id="MF_00226_B">
    <property type="entry name" value="CinA_B"/>
    <property type="match status" value="1"/>
</dbReference>
<dbReference type="InterPro" id="IPR001453">
    <property type="entry name" value="MoaB/Mog_dom"/>
</dbReference>
<dbReference type="Pfam" id="PF00994">
    <property type="entry name" value="MoCF_biosynth"/>
    <property type="match status" value="1"/>
</dbReference>
<dbReference type="CDD" id="cd00885">
    <property type="entry name" value="cinA"/>
    <property type="match status" value="1"/>
</dbReference>
<dbReference type="SUPFAM" id="SSF142433">
    <property type="entry name" value="CinA-like"/>
    <property type="match status" value="1"/>
</dbReference>
<feature type="domain" description="MoaB/Mog" evidence="2">
    <location>
        <begin position="12"/>
        <end position="179"/>
    </location>
</feature>
<comment type="similarity">
    <text evidence="1">Belongs to the CinA family.</text>
</comment>
<dbReference type="Proteomes" id="UP000461585">
    <property type="component" value="Unassembled WGS sequence"/>
</dbReference>
<dbReference type="SMART" id="SM00852">
    <property type="entry name" value="MoCF_biosynth"/>
    <property type="match status" value="1"/>
</dbReference>
<dbReference type="PANTHER" id="PTHR13939">
    <property type="entry name" value="NICOTINAMIDE-NUCLEOTIDE AMIDOHYDROLASE PNCC"/>
    <property type="match status" value="1"/>
</dbReference>
<dbReference type="Gene3D" id="3.30.70.2860">
    <property type="match status" value="1"/>
</dbReference>
<name>A0A7X5HTA1_9FIRM</name>
<evidence type="ECO:0000313" key="4">
    <source>
        <dbReference type="Proteomes" id="UP000461585"/>
    </source>
</evidence>
<dbReference type="NCBIfam" id="TIGR00200">
    <property type="entry name" value="cinA_nterm"/>
    <property type="match status" value="1"/>
</dbReference>
<dbReference type="InterPro" id="IPR050101">
    <property type="entry name" value="CinA"/>
</dbReference>
<evidence type="ECO:0000256" key="1">
    <source>
        <dbReference type="HAMAP-Rule" id="MF_00226"/>
    </source>
</evidence>